<dbReference type="Proteomes" id="UP001248581">
    <property type="component" value="Chromosome"/>
</dbReference>
<reference evidence="2" key="1">
    <citation type="submission" date="2023-09" db="EMBL/GenBank/DDBJ databases">
        <authorList>
            <person name="Li S."/>
            <person name="Li X."/>
            <person name="Zhang C."/>
            <person name="Zhao Z."/>
        </authorList>
    </citation>
    <scope>NUCLEOTIDE SEQUENCE [LARGE SCALE GENOMIC DNA]</scope>
    <source>
        <strain evidence="2">SQ345</strain>
    </source>
</reference>
<evidence type="ECO:0000313" key="1">
    <source>
        <dbReference type="EMBL" id="WNC69637.1"/>
    </source>
</evidence>
<keyword evidence="2" id="KW-1185">Reference proteome</keyword>
<proteinExistence type="predicted"/>
<protein>
    <submittedName>
        <fullName evidence="1">Uncharacterized protein</fullName>
    </submittedName>
</protein>
<dbReference type="RefSeq" id="WP_348388780.1">
    <property type="nucleotide sequence ID" value="NZ_CP134146.1"/>
</dbReference>
<organism evidence="1 2">
    <name type="scientific">Thalassotalea nanhaiensis</name>
    <dbReference type="NCBI Taxonomy" id="3065648"/>
    <lineage>
        <taxon>Bacteria</taxon>
        <taxon>Pseudomonadati</taxon>
        <taxon>Pseudomonadota</taxon>
        <taxon>Gammaproteobacteria</taxon>
        <taxon>Alteromonadales</taxon>
        <taxon>Colwelliaceae</taxon>
        <taxon>Thalassotalea</taxon>
    </lineage>
</organism>
<dbReference type="SUPFAM" id="SSF53795">
    <property type="entry name" value="PEP carboxykinase-like"/>
    <property type="match status" value="1"/>
</dbReference>
<name>A0ABY9TLK5_9GAMM</name>
<evidence type="ECO:0000313" key="2">
    <source>
        <dbReference type="Proteomes" id="UP001248581"/>
    </source>
</evidence>
<accession>A0ABY9TLK5</accession>
<sequence length="473" mass="52786">MSFKKVQLNAPHLTLWLSEDNGLLFHEGKKELSQIEPISIALLMALDEGLTNEQALIELQQYSSLSKEQLKPSLAQVKALFKKTEEQHTYADGLYPELQSHLNQQPEPDSFCLKVANATFAITSDDEDLLNEIKELLAPVQIIAPNEVHFAIDIEIYKGNYLLVSNDIVVEEGLAQNQVMPVFIDRLQILAYQHSDYCFGFHGAALTNCHFRPELVSGSLEATSEAEVRHSRLVRETTSEAESRHSVLVTETINDFESKNMDPRMREEDDETVPSSSTTILLPGVSGAGKSTLTAELSTQNFAVYSDEIIALNDDFNLIGLSLPMAIKSGSWQHIANLYPELNTQPEWHRVDGRILKYIWPAHIAEHTESDIHQENGEPSSSLPELVSGSISTSHKTLLINPSYSKNASPKATKLSVTHTIALVTNGGYQLGVELTEERVEQLIRFCEQISAYQITYSSSEHAQQLVDQICEK</sequence>
<dbReference type="EMBL" id="CP134146">
    <property type="protein sequence ID" value="WNC69637.1"/>
    <property type="molecule type" value="Genomic_DNA"/>
</dbReference>
<gene>
    <name evidence="1" type="ORF">RI845_05675</name>
</gene>